<name>A0ABD0N6J5_CIRMR</name>
<dbReference type="PANTHER" id="PTHR10569">
    <property type="entry name" value="GLYCOGEN DEBRANCHING ENZYME"/>
    <property type="match status" value="1"/>
</dbReference>
<organism evidence="2 3">
    <name type="scientific">Cirrhinus mrigala</name>
    <name type="common">Mrigala</name>
    <dbReference type="NCBI Taxonomy" id="683832"/>
    <lineage>
        <taxon>Eukaryota</taxon>
        <taxon>Metazoa</taxon>
        <taxon>Chordata</taxon>
        <taxon>Craniata</taxon>
        <taxon>Vertebrata</taxon>
        <taxon>Euteleostomi</taxon>
        <taxon>Actinopterygii</taxon>
        <taxon>Neopterygii</taxon>
        <taxon>Teleostei</taxon>
        <taxon>Ostariophysi</taxon>
        <taxon>Cypriniformes</taxon>
        <taxon>Cyprinidae</taxon>
        <taxon>Labeoninae</taxon>
        <taxon>Labeonini</taxon>
        <taxon>Cirrhinus</taxon>
    </lineage>
</organism>
<evidence type="ECO:0000313" key="2">
    <source>
        <dbReference type="EMBL" id="KAL0156471.1"/>
    </source>
</evidence>
<dbReference type="AlphaFoldDB" id="A0ABD0N6J5"/>
<feature type="non-terminal residue" evidence="2">
    <location>
        <position position="1"/>
    </location>
</feature>
<keyword evidence="3" id="KW-1185">Reference proteome</keyword>
<feature type="domain" description="Glycogen debranching enzyme glucanotransferase" evidence="1">
    <location>
        <begin position="2"/>
        <end position="52"/>
    </location>
</feature>
<evidence type="ECO:0000259" key="1">
    <source>
        <dbReference type="Pfam" id="PF14701"/>
    </source>
</evidence>
<accession>A0ABD0N6J5</accession>
<protein>
    <recommendedName>
        <fullName evidence="1">Glycogen debranching enzyme glucanotransferase domain-containing protein</fullName>
    </recommendedName>
</protein>
<comment type="caution">
    <text evidence="2">The sequence shown here is derived from an EMBL/GenBank/DDBJ whole genome shotgun (WGS) entry which is preliminary data.</text>
</comment>
<dbReference type="InterPro" id="IPR032792">
    <property type="entry name" value="AGL_glucanoTrfase"/>
</dbReference>
<evidence type="ECO:0000313" key="3">
    <source>
        <dbReference type="Proteomes" id="UP001529510"/>
    </source>
</evidence>
<dbReference type="InterPro" id="IPR010401">
    <property type="entry name" value="AGL/Gdb1"/>
</dbReference>
<gene>
    <name evidence="2" type="ORF">M9458_047717</name>
</gene>
<dbReference type="PANTHER" id="PTHR10569:SF2">
    <property type="entry name" value="GLYCOGEN DEBRANCHING ENZYME"/>
    <property type="match status" value="1"/>
</dbReference>
<dbReference type="Proteomes" id="UP001529510">
    <property type="component" value="Unassembled WGS sequence"/>
</dbReference>
<sequence length="57" mass="6457">LHPECGYNLVNSPHLKPAWLLDRALWHFSCSVADGKYRESGLPPLIENDKRITVSPD</sequence>
<dbReference type="EMBL" id="JAMKFB020000024">
    <property type="protein sequence ID" value="KAL0156471.1"/>
    <property type="molecule type" value="Genomic_DNA"/>
</dbReference>
<reference evidence="2 3" key="1">
    <citation type="submission" date="2024-05" db="EMBL/GenBank/DDBJ databases">
        <title>Genome sequencing and assembly of Indian major carp, Cirrhinus mrigala (Hamilton, 1822).</title>
        <authorList>
            <person name="Mohindra V."/>
            <person name="Chowdhury L.M."/>
            <person name="Lal K."/>
            <person name="Jena J.K."/>
        </authorList>
    </citation>
    <scope>NUCLEOTIDE SEQUENCE [LARGE SCALE GENOMIC DNA]</scope>
    <source>
        <strain evidence="2">CM1030</strain>
        <tissue evidence="2">Blood</tissue>
    </source>
</reference>
<feature type="non-terminal residue" evidence="2">
    <location>
        <position position="57"/>
    </location>
</feature>
<proteinExistence type="predicted"/>
<dbReference type="Pfam" id="PF14701">
    <property type="entry name" value="hDGE_amylase"/>
    <property type="match status" value="1"/>
</dbReference>